<accession>A0A6A6B5E7</accession>
<dbReference type="GeneID" id="54304676"/>
<gene>
    <name evidence="2" type="ORF">K452DRAFT_80435</name>
</gene>
<evidence type="ECO:0000313" key="3">
    <source>
        <dbReference type="Proteomes" id="UP000799438"/>
    </source>
</evidence>
<reference evidence="2" key="1">
    <citation type="journal article" date="2020" name="Stud. Mycol.">
        <title>101 Dothideomycetes genomes: a test case for predicting lifestyles and emergence of pathogens.</title>
        <authorList>
            <person name="Haridas S."/>
            <person name="Albert R."/>
            <person name="Binder M."/>
            <person name="Bloem J."/>
            <person name="Labutti K."/>
            <person name="Salamov A."/>
            <person name="Andreopoulos B."/>
            <person name="Baker S."/>
            <person name="Barry K."/>
            <person name="Bills G."/>
            <person name="Bluhm B."/>
            <person name="Cannon C."/>
            <person name="Castanera R."/>
            <person name="Culley D."/>
            <person name="Daum C."/>
            <person name="Ezra D."/>
            <person name="Gonzalez J."/>
            <person name="Henrissat B."/>
            <person name="Kuo A."/>
            <person name="Liang C."/>
            <person name="Lipzen A."/>
            <person name="Lutzoni F."/>
            <person name="Magnuson J."/>
            <person name="Mondo S."/>
            <person name="Nolan M."/>
            <person name="Ohm R."/>
            <person name="Pangilinan J."/>
            <person name="Park H.-J."/>
            <person name="Ramirez L."/>
            <person name="Alfaro M."/>
            <person name="Sun H."/>
            <person name="Tritt A."/>
            <person name="Yoshinaga Y."/>
            <person name="Zwiers L.-H."/>
            <person name="Turgeon B."/>
            <person name="Goodwin S."/>
            <person name="Spatafora J."/>
            <person name="Crous P."/>
            <person name="Grigoriev I."/>
        </authorList>
    </citation>
    <scope>NUCLEOTIDE SEQUENCE</scope>
    <source>
        <strain evidence="2">CBS 121167</strain>
    </source>
</reference>
<name>A0A6A6B5E7_9PEZI</name>
<feature type="region of interest" description="Disordered" evidence="1">
    <location>
        <begin position="1"/>
        <end position="21"/>
    </location>
</feature>
<proteinExistence type="predicted"/>
<dbReference type="AlphaFoldDB" id="A0A6A6B5E7"/>
<dbReference type="EMBL" id="ML995494">
    <property type="protein sequence ID" value="KAF2139066.1"/>
    <property type="molecule type" value="Genomic_DNA"/>
</dbReference>
<feature type="compositionally biased region" description="Polar residues" evidence="1">
    <location>
        <begin position="1"/>
        <end position="16"/>
    </location>
</feature>
<dbReference type="OrthoDB" id="4177029at2759"/>
<evidence type="ECO:0000256" key="1">
    <source>
        <dbReference type="SAM" id="MobiDB-lite"/>
    </source>
</evidence>
<organism evidence="2 3">
    <name type="scientific">Aplosporella prunicola CBS 121167</name>
    <dbReference type="NCBI Taxonomy" id="1176127"/>
    <lineage>
        <taxon>Eukaryota</taxon>
        <taxon>Fungi</taxon>
        <taxon>Dikarya</taxon>
        <taxon>Ascomycota</taxon>
        <taxon>Pezizomycotina</taxon>
        <taxon>Dothideomycetes</taxon>
        <taxon>Dothideomycetes incertae sedis</taxon>
        <taxon>Botryosphaeriales</taxon>
        <taxon>Aplosporellaceae</taxon>
        <taxon>Aplosporella</taxon>
    </lineage>
</organism>
<protein>
    <submittedName>
        <fullName evidence="2">Uncharacterized protein</fullName>
    </submittedName>
</protein>
<dbReference type="Proteomes" id="UP000799438">
    <property type="component" value="Unassembled WGS sequence"/>
</dbReference>
<dbReference type="RefSeq" id="XP_033394779.1">
    <property type="nucleotide sequence ID" value="XM_033547169.1"/>
</dbReference>
<sequence length="177" mass="18897">MPFVNSQQMTTTSRSSAMKGVPGTISTPLPNAFYCCNCGHGPWNCVLYAACIQCGHHFGPSHCTPTYLPEDNAEKPQALSKSPRADTVAALNIASIESDSAPSSPVARPRILGGEIMGITLDPSRPHANCETVPAPQDGESYWYCCSCSNGPNAVSLYAGCAMCNHKRCYNCNVETF</sequence>
<keyword evidence="3" id="KW-1185">Reference proteome</keyword>
<evidence type="ECO:0000313" key="2">
    <source>
        <dbReference type="EMBL" id="KAF2139066.1"/>
    </source>
</evidence>